<protein>
    <submittedName>
        <fullName evidence="1">Uncharacterized protein</fullName>
    </submittedName>
</protein>
<dbReference type="EMBL" id="KN837127">
    <property type="protein sequence ID" value="KIJ42907.1"/>
    <property type="molecule type" value="Genomic_DNA"/>
</dbReference>
<gene>
    <name evidence="1" type="ORF">M422DRAFT_254023</name>
</gene>
<reference evidence="1 2" key="1">
    <citation type="submission" date="2014-06" db="EMBL/GenBank/DDBJ databases">
        <title>Evolutionary Origins and Diversification of the Mycorrhizal Mutualists.</title>
        <authorList>
            <consortium name="DOE Joint Genome Institute"/>
            <consortium name="Mycorrhizal Genomics Consortium"/>
            <person name="Kohler A."/>
            <person name="Kuo A."/>
            <person name="Nagy L.G."/>
            <person name="Floudas D."/>
            <person name="Copeland A."/>
            <person name="Barry K.W."/>
            <person name="Cichocki N."/>
            <person name="Veneault-Fourrey C."/>
            <person name="LaButti K."/>
            <person name="Lindquist E.A."/>
            <person name="Lipzen A."/>
            <person name="Lundell T."/>
            <person name="Morin E."/>
            <person name="Murat C."/>
            <person name="Riley R."/>
            <person name="Ohm R."/>
            <person name="Sun H."/>
            <person name="Tunlid A."/>
            <person name="Henrissat B."/>
            <person name="Grigoriev I.V."/>
            <person name="Hibbett D.S."/>
            <person name="Martin F."/>
        </authorList>
    </citation>
    <scope>NUCLEOTIDE SEQUENCE [LARGE SCALE GENOMIC DNA]</scope>
    <source>
        <strain evidence="1 2">SS14</strain>
    </source>
</reference>
<accession>A0A0C9VMA6</accession>
<evidence type="ECO:0000313" key="2">
    <source>
        <dbReference type="Proteomes" id="UP000054279"/>
    </source>
</evidence>
<dbReference type="Proteomes" id="UP000054279">
    <property type="component" value="Unassembled WGS sequence"/>
</dbReference>
<sequence length="87" mass="10086">MTDLQLPAYMLAWKTSAEVDRQKFAWPALTFSFDDPNEEEKDGLSKVARYWKACDQERTQCESRYCELLDAEEAAALRKCSEEAARE</sequence>
<keyword evidence="2" id="KW-1185">Reference proteome</keyword>
<proteinExistence type="predicted"/>
<name>A0A0C9VMA6_SPHS4</name>
<dbReference type="HOGENOM" id="CLU_2484786_0_0_1"/>
<evidence type="ECO:0000313" key="1">
    <source>
        <dbReference type="EMBL" id="KIJ42907.1"/>
    </source>
</evidence>
<dbReference type="AlphaFoldDB" id="A0A0C9VMA6"/>
<organism evidence="1 2">
    <name type="scientific">Sphaerobolus stellatus (strain SS14)</name>
    <dbReference type="NCBI Taxonomy" id="990650"/>
    <lineage>
        <taxon>Eukaryota</taxon>
        <taxon>Fungi</taxon>
        <taxon>Dikarya</taxon>
        <taxon>Basidiomycota</taxon>
        <taxon>Agaricomycotina</taxon>
        <taxon>Agaricomycetes</taxon>
        <taxon>Phallomycetidae</taxon>
        <taxon>Geastrales</taxon>
        <taxon>Sphaerobolaceae</taxon>
        <taxon>Sphaerobolus</taxon>
    </lineage>
</organism>